<organism evidence="1 2">
    <name type="scientific">Aureobasidium mustum</name>
    <dbReference type="NCBI Taxonomy" id="2773714"/>
    <lineage>
        <taxon>Eukaryota</taxon>
        <taxon>Fungi</taxon>
        <taxon>Dikarya</taxon>
        <taxon>Ascomycota</taxon>
        <taxon>Pezizomycotina</taxon>
        <taxon>Dothideomycetes</taxon>
        <taxon>Dothideomycetidae</taxon>
        <taxon>Dothideales</taxon>
        <taxon>Saccotheciaceae</taxon>
        <taxon>Aureobasidium</taxon>
    </lineage>
</organism>
<gene>
    <name evidence="1" type="ORF">AWRI4233_LOCUS7418</name>
</gene>
<name>A0A9N8K153_9PEZI</name>
<sequence length="248" mass="28104">MSLSHWSPLFITANVSIEVINKVLYSAHFEVQTLNLGDDFYNHWVLIQNPLQTTFSKPTNAVSLDFDSGFSNHTLNQIKHFVDTRLGENGLGQGETPYDNLSDDRFGIIDERTAEDETILFVVYDMVDSLQEAEIRVAWNDASEHDRALVRCSWSEDTESDIEFLASTIGGIDDTMGIGEMSDKVYNYMDDLRNGEAVMRWFEIRLDVGYSVLAHGGIWLIGAADTLIDRTEFDEDGVMRGRDRIDQS</sequence>
<evidence type="ECO:0000313" key="2">
    <source>
        <dbReference type="Proteomes" id="UP000714618"/>
    </source>
</evidence>
<dbReference type="OrthoDB" id="4456803at2759"/>
<dbReference type="Proteomes" id="UP000714618">
    <property type="component" value="Unassembled WGS sequence"/>
</dbReference>
<protein>
    <submittedName>
        <fullName evidence="1">Uncharacterized protein</fullName>
    </submittedName>
</protein>
<accession>A0A9N8K153</accession>
<evidence type="ECO:0000313" key="1">
    <source>
        <dbReference type="EMBL" id="CAD0098594.1"/>
    </source>
</evidence>
<proteinExistence type="predicted"/>
<dbReference type="EMBL" id="CAIJEO010000009">
    <property type="protein sequence ID" value="CAD0098594.1"/>
    <property type="molecule type" value="Genomic_DNA"/>
</dbReference>
<reference evidence="1" key="1">
    <citation type="submission" date="2020-06" db="EMBL/GenBank/DDBJ databases">
        <authorList>
            <person name="Onetto C."/>
        </authorList>
    </citation>
    <scope>NUCLEOTIDE SEQUENCE</scope>
</reference>
<keyword evidence="2" id="KW-1185">Reference proteome</keyword>
<comment type="caution">
    <text evidence="1">The sequence shown here is derived from an EMBL/GenBank/DDBJ whole genome shotgun (WGS) entry which is preliminary data.</text>
</comment>
<dbReference type="AlphaFoldDB" id="A0A9N8K153"/>